<name>A0A1V6P8N2_PENDC</name>
<evidence type="ECO:0000313" key="1">
    <source>
        <dbReference type="EMBL" id="OQD73167.1"/>
    </source>
</evidence>
<dbReference type="EMBL" id="MDYL01000016">
    <property type="protein sequence ID" value="OQD73167.1"/>
    <property type="molecule type" value="Genomic_DNA"/>
</dbReference>
<accession>A0A1V6P8N2</accession>
<dbReference type="OrthoDB" id="74545at2759"/>
<keyword evidence="2" id="KW-1185">Reference proteome</keyword>
<gene>
    <name evidence="1" type="ORF">PENDEC_c016G06486</name>
</gene>
<evidence type="ECO:0000313" key="2">
    <source>
        <dbReference type="Proteomes" id="UP000191522"/>
    </source>
</evidence>
<comment type="caution">
    <text evidence="1">The sequence shown here is derived from an EMBL/GenBank/DDBJ whole genome shotgun (WGS) entry which is preliminary data.</text>
</comment>
<reference evidence="2" key="1">
    <citation type="journal article" date="2017" name="Nat. Microbiol.">
        <title>Global analysis of biosynthetic gene clusters reveals vast potential of secondary metabolite production in Penicillium species.</title>
        <authorList>
            <person name="Nielsen J.C."/>
            <person name="Grijseels S."/>
            <person name="Prigent S."/>
            <person name="Ji B."/>
            <person name="Dainat J."/>
            <person name="Nielsen K.F."/>
            <person name="Frisvad J.C."/>
            <person name="Workman M."/>
            <person name="Nielsen J."/>
        </authorList>
    </citation>
    <scope>NUCLEOTIDE SEQUENCE [LARGE SCALE GENOMIC DNA]</scope>
    <source>
        <strain evidence="2">IBT 11843</strain>
    </source>
</reference>
<dbReference type="Proteomes" id="UP000191522">
    <property type="component" value="Unassembled WGS sequence"/>
</dbReference>
<dbReference type="CDD" id="cd01709">
    <property type="entry name" value="RT_like_1"/>
    <property type="match status" value="1"/>
</dbReference>
<sequence>MDPYLSRTLQSLTRSKIHELEKQRNAYESHKAETLATAVQRSNLRDQVAHLLAGTKELAPGACQDSDISNIEHWVEQARYDSSIPPEKLRRFERCLHDTLDAHSRRLSLADLYSRLMTEWMNPPSKQTGDMAGIPTEEENFLLVDERQKQRLQQLCDQFEKTVFEPHHTDPSEIDLFLSGLFSSEKSKNALELLRGYVRRDLTEIWEEKDPFTVQSLSDCIRGIQSEEIISEEKQETLKHFLNNKVAMTEIADVLNMRYADLKNWDWHAGDEGVPVLPRQQLNGKYRIWMDDDVLETIFVEHICVKLCGMLKATLKDYIQDDSEWNFCQGPELTPRDCHRRRYFIGDDDNGSSATVEYSRREDFVETFFLASMPEDLETLVSRVCGYDDDDDDTGTEQGGSTPKNVKQQLLRKIVTETFFRRHFYGEAAVIQSDLQWFATSIPHSTVFAILQFIGFPQEWIQFFQKYLETPLNMDSAFEGHEKVGPRKRRRGIPIAHASEKLLGELILFFMDLAVNEKTGLLLYRLHDDIWLSGEPQKCAQAWEVMQKFAKITGLEFNKSKSGSVCLGNSVSSEIIARMPHGSVKIGFLMLDAATGDWVIDHSQVDAHVQQLKTQLDNCDSVISWVRTWNSCIGRFFKNTFGEPAFCFGRPHIDAILDTYNKMHRDIFEIEHTQTGCTVTEYLRRRISSQFGVSDVPDAFFFLPEKLGGLGLRNPFVSIFMLRDSLTKSPHGLMEEYLKTERELYEAQKCSFDKMTPIMRRRTWEEMENSIDADELQTALSPDEMQTFMSFDEWSKSREATSSKLFELYQTFMDVPHSNYPEKTQAVETAVNKAKREFDLGHLDAETKWTLCLYAEDLLTKFGGLNLVDKQFLPMGVLDLIKGKKVRWQMVL</sequence>
<evidence type="ECO:0008006" key="3">
    <source>
        <dbReference type="Google" id="ProtNLM"/>
    </source>
</evidence>
<protein>
    <recommendedName>
        <fullName evidence="3">Reverse transcriptase domain-containing protein</fullName>
    </recommendedName>
</protein>
<organism evidence="1 2">
    <name type="scientific">Penicillium decumbens</name>
    <dbReference type="NCBI Taxonomy" id="69771"/>
    <lineage>
        <taxon>Eukaryota</taxon>
        <taxon>Fungi</taxon>
        <taxon>Dikarya</taxon>
        <taxon>Ascomycota</taxon>
        <taxon>Pezizomycotina</taxon>
        <taxon>Eurotiomycetes</taxon>
        <taxon>Eurotiomycetidae</taxon>
        <taxon>Eurotiales</taxon>
        <taxon>Aspergillaceae</taxon>
        <taxon>Penicillium</taxon>
    </lineage>
</organism>
<dbReference type="OMA" id="VRTWNSC"/>
<dbReference type="AlphaFoldDB" id="A0A1V6P8N2"/>
<dbReference type="STRING" id="69771.A0A1V6P8N2"/>
<dbReference type="PANTHER" id="PTHR37015">
    <property type="entry name" value="REVERSE TRANSCRIPTASE DOMAIN-CONTAINING PROTEIN"/>
    <property type="match status" value="1"/>
</dbReference>
<proteinExistence type="predicted"/>
<dbReference type="PANTHER" id="PTHR37015:SF1">
    <property type="entry name" value="REVERSE TRANSCRIPTASE DOMAIN-CONTAINING PROTEIN"/>
    <property type="match status" value="1"/>
</dbReference>